<evidence type="ECO:0000313" key="3">
    <source>
        <dbReference type="EMBL" id="SFF42679.1"/>
    </source>
</evidence>
<name>A0A1I2IK16_9BACL</name>
<comment type="similarity">
    <text evidence="1">Belongs to the short-chain dehydrogenases/reductases (SDR) family.</text>
</comment>
<protein>
    <submittedName>
        <fullName evidence="3">Short chain dehydrogenase</fullName>
    </submittedName>
</protein>
<evidence type="ECO:0000256" key="1">
    <source>
        <dbReference type="ARBA" id="ARBA00006484"/>
    </source>
</evidence>
<dbReference type="Proteomes" id="UP000183410">
    <property type="component" value="Unassembled WGS sequence"/>
</dbReference>
<dbReference type="PRINTS" id="PR00081">
    <property type="entry name" value="GDHRDH"/>
</dbReference>
<proteinExistence type="inferred from homology"/>
<dbReference type="RefSeq" id="WP_052737338.1">
    <property type="nucleotide sequence ID" value="NZ_FONN01000037.1"/>
</dbReference>
<dbReference type="InterPro" id="IPR002347">
    <property type="entry name" value="SDR_fam"/>
</dbReference>
<keyword evidence="4" id="KW-1185">Reference proteome</keyword>
<dbReference type="Gene3D" id="3.40.50.720">
    <property type="entry name" value="NAD(P)-binding Rossmann-like Domain"/>
    <property type="match status" value="1"/>
</dbReference>
<dbReference type="InterPro" id="IPR036291">
    <property type="entry name" value="NAD(P)-bd_dom_sf"/>
</dbReference>
<evidence type="ECO:0000313" key="4">
    <source>
        <dbReference type="Proteomes" id="UP000183410"/>
    </source>
</evidence>
<dbReference type="PANTHER" id="PTHR48107">
    <property type="entry name" value="NADPH-DEPENDENT ALDEHYDE REDUCTASE-LIKE PROTEIN, CHLOROPLASTIC-RELATED"/>
    <property type="match status" value="1"/>
</dbReference>
<gene>
    <name evidence="3" type="ORF">SAMN04487969_13751</name>
</gene>
<dbReference type="SUPFAM" id="SSF51735">
    <property type="entry name" value="NAD(P)-binding Rossmann-fold domains"/>
    <property type="match status" value="1"/>
</dbReference>
<dbReference type="PANTHER" id="PTHR48107:SF16">
    <property type="entry name" value="NADPH-DEPENDENT ALDEHYDE REDUCTASE 1, CHLOROPLASTIC"/>
    <property type="match status" value="1"/>
</dbReference>
<dbReference type="AlphaFoldDB" id="A0A1I2IK16"/>
<dbReference type="EMBL" id="FONN01000037">
    <property type="protein sequence ID" value="SFF42679.1"/>
    <property type="molecule type" value="Genomic_DNA"/>
</dbReference>
<dbReference type="Pfam" id="PF00106">
    <property type="entry name" value="adh_short"/>
    <property type="match status" value="1"/>
</dbReference>
<accession>A0A1I2IK16</accession>
<dbReference type="OrthoDB" id="9803333at2"/>
<organism evidence="3 4">
    <name type="scientific">Paenibacillus algorifonticola</name>
    <dbReference type="NCBI Taxonomy" id="684063"/>
    <lineage>
        <taxon>Bacteria</taxon>
        <taxon>Bacillati</taxon>
        <taxon>Bacillota</taxon>
        <taxon>Bacilli</taxon>
        <taxon>Bacillales</taxon>
        <taxon>Paenibacillaceae</taxon>
        <taxon>Paenibacillus</taxon>
    </lineage>
</organism>
<dbReference type="GO" id="GO:0016614">
    <property type="term" value="F:oxidoreductase activity, acting on CH-OH group of donors"/>
    <property type="evidence" value="ECO:0007669"/>
    <property type="project" value="UniProtKB-ARBA"/>
</dbReference>
<evidence type="ECO:0000256" key="2">
    <source>
        <dbReference type="ARBA" id="ARBA00023002"/>
    </source>
</evidence>
<keyword evidence="2" id="KW-0560">Oxidoreductase</keyword>
<sequence length="137" mass="15067">MIPRPISKNLNHIGTGKLRDKVAIITGGDSGIGRAIAYLFAKEGADIVIVYLHEHGDARETEARIGHLGRRCLTIAGDNGDEAFCQHAVQQTLAAFDRIDILINNAAEQHIQKSIEQISAEQLERTFRTPSYTLFAT</sequence>
<reference evidence="4" key="1">
    <citation type="submission" date="2016-10" db="EMBL/GenBank/DDBJ databases">
        <authorList>
            <person name="Varghese N."/>
            <person name="Submissions S."/>
        </authorList>
    </citation>
    <scope>NUCLEOTIDE SEQUENCE [LARGE SCALE GENOMIC DNA]</scope>
    <source>
        <strain evidence="4">CGMCC 1.10223</strain>
    </source>
</reference>